<comment type="caution">
    <text evidence="2">The sequence shown here is derived from an EMBL/GenBank/DDBJ whole genome shotgun (WGS) entry which is preliminary data.</text>
</comment>
<name>A0AAD9KH43_RIDPI</name>
<sequence length="270" mass="30714">MCVVASVSTCVPLCRSLSVFNALYLALSVAVLPALVQATCHGPVVKQRTLECRLNYDNQVKALLSDRAYYYGLDAETIRTICHSVRRTLKCAQDLKSECHDSQIDIALSDLKSIAELCFYRHFFEVYARNQNCFLEQSASSRRCYQDYHAQQQTVLERIHNGDDTSLDRLCSLQESLLRCIRANVRLHCNQEAIQLVSVLVKPSLKFSERCSDDPPRRPIKKQSPSYETIDKSSPKGNGACAIRAHWLSGLVLATLTIWQTWRQTWRLVL</sequence>
<keyword evidence="3" id="KW-1185">Reference proteome</keyword>
<dbReference type="AlphaFoldDB" id="A0AAD9KH43"/>
<proteinExistence type="predicted"/>
<evidence type="ECO:0000313" key="3">
    <source>
        <dbReference type="Proteomes" id="UP001209878"/>
    </source>
</evidence>
<dbReference type="EMBL" id="JAODUO010001103">
    <property type="protein sequence ID" value="KAK2171104.1"/>
    <property type="molecule type" value="Genomic_DNA"/>
</dbReference>
<gene>
    <name evidence="2" type="ORF">NP493_1103g00037</name>
</gene>
<organism evidence="2 3">
    <name type="scientific">Ridgeia piscesae</name>
    <name type="common">Tubeworm</name>
    <dbReference type="NCBI Taxonomy" id="27915"/>
    <lineage>
        <taxon>Eukaryota</taxon>
        <taxon>Metazoa</taxon>
        <taxon>Spiralia</taxon>
        <taxon>Lophotrochozoa</taxon>
        <taxon>Annelida</taxon>
        <taxon>Polychaeta</taxon>
        <taxon>Sedentaria</taxon>
        <taxon>Canalipalpata</taxon>
        <taxon>Sabellida</taxon>
        <taxon>Siboglinidae</taxon>
        <taxon>Ridgeia</taxon>
    </lineage>
</organism>
<feature type="region of interest" description="Disordered" evidence="1">
    <location>
        <begin position="210"/>
        <end position="235"/>
    </location>
</feature>
<evidence type="ECO:0000256" key="1">
    <source>
        <dbReference type="SAM" id="MobiDB-lite"/>
    </source>
</evidence>
<reference evidence="2" key="1">
    <citation type="journal article" date="2023" name="Mol. Biol. Evol.">
        <title>Third-Generation Sequencing Reveals the Adaptive Role of the Epigenome in Three Deep-Sea Polychaetes.</title>
        <authorList>
            <person name="Perez M."/>
            <person name="Aroh O."/>
            <person name="Sun Y."/>
            <person name="Lan Y."/>
            <person name="Juniper S.K."/>
            <person name="Young C.R."/>
            <person name="Angers B."/>
            <person name="Qian P.Y."/>
        </authorList>
    </citation>
    <scope>NUCLEOTIDE SEQUENCE</scope>
    <source>
        <strain evidence="2">R07B-5</strain>
    </source>
</reference>
<protein>
    <submittedName>
        <fullName evidence="2">Uncharacterized protein</fullName>
    </submittedName>
</protein>
<evidence type="ECO:0000313" key="2">
    <source>
        <dbReference type="EMBL" id="KAK2171104.1"/>
    </source>
</evidence>
<accession>A0AAD9KH43</accession>
<dbReference type="Proteomes" id="UP001209878">
    <property type="component" value="Unassembled WGS sequence"/>
</dbReference>